<feature type="domain" description="Ice-binding protein C-terminal" evidence="2">
    <location>
        <begin position="193"/>
        <end position="217"/>
    </location>
</feature>
<dbReference type="InterPro" id="IPR013424">
    <property type="entry name" value="Ice-binding_C"/>
</dbReference>
<keyword evidence="1" id="KW-0732">Signal</keyword>
<evidence type="ECO:0000313" key="3">
    <source>
        <dbReference type="EMBL" id="MBB3225297.1"/>
    </source>
</evidence>
<name>A0A4P8HSP8_9BURK</name>
<keyword evidence="5" id="KW-1185">Reference proteome</keyword>
<dbReference type="RefSeq" id="WP_137315714.1">
    <property type="nucleotide sequence ID" value="NZ_CP040017.1"/>
</dbReference>
<dbReference type="OrthoDB" id="8559815at2"/>
<evidence type="ECO:0000259" key="2">
    <source>
        <dbReference type="Pfam" id="PF07589"/>
    </source>
</evidence>
<reference evidence="3 6" key="2">
    <citation type="submission" date="2020-08" db="EMBL/GenBank/DDBJ databases">
        <title>Genomic Encyclopedia of Type Strains, Phase III (KMG-III): the genomes of soil and plant-associated and newly described type strains.</title>
        <authorList>
            <person name="Whitman W."/>
        </authorList>
    </citation>
    <scope>NUCLEOTIDE SEQUENCE [LARGE SCALE GENOMIC DNA]</scope>
    <source>
        <strain evidence="3 6">CECT 7753</strain>
    </source>
</reference>
<evidence type="ECO:0000313" key="4">
    <source>
        <dbReference type="EMBL" id="QCP12893.1"/>
    </source>
</evidence>
<dbReference type="Pfam" id="PF07589">
    <property type="entry name" value="PEP-CTERM"/>
    <property type="match status" value="1"/>
</dbReference>
<dbReference type="EMBL" id="CP040017">
    <property type="protein sequence ID" value="QCP12893.1"/>
    <property type="molecule type" value="Genomic_DNA"/>
</dbReference>
<sequence>MKQLFGLGLLAAALSAPLHAAADPVSWINWNGNVAKNGTMVQDGKTIDVAYTGAAGTPHTDYFTRFPGTYLSDEVGNGPGTNGFLHLSGGTYAQQHHVHFSSAVVNPYIAFISLGASSQAASFTFQDVASIDLLSEGQGSWGDGELTVVGNTVSGKEGNGVVRLNGTFTDLYFTTPVFENWYGAAIGGAAVSPVPEPGTWRMLMAGGLVLALAGRRRAAGKFTRPA</sequence>
<proteinExistence type="predicted"/>
<accession>A0A4P8HSP8</accession>
<feature type="chain" id="PRO_5044607454" evidence="1">
    <location>
        <begin position="21"/>
        <end position="226"/>
    </location>
</feature>
<dbReference type="Proteomes" id="UP000584325">
    <property type="component" value="Unassembled WGS sequence"/>
</dbReference>
<feature type="signal peptide" evidence="1">
    <location>
        <begin position="1"/>
        <end position="20"/>
    </location>
</feature>
<dbReference type="EMBL" id="JACHXS010000019">
    <property type="protein sequence ID" value="MBB3225297.1"/>
    <property type="molecule type" value="Genomic_DNA"/>
</dbReference>
<evidence type="ECO:0000313" key="5">
    <source>
        <dbReference type="Proteomes" id="UP000298763"/>
    </source>
</evidence>
<dbReference type="Proteomes" id="UP000298763">
    <property type="component" value="Chromosome"/>
</dbReference>
<organism evidence="3 6">
    <name type="scientific">Pseudoduganella umbonata</name>
    <dbReference type="NCBI Taxonomy" id="864828"/>
    <lineage>
        <taxon>Bacteria</taxon>
        <taxon>Pseudomonadati</taxon>
        <taxon>Pseudomonadota</taxon>
        <taxon>Betaproteobacteria</taxon>
        <taxon>Burkholderiales</taxon>
        <taxon>Oxalobacteraceae</taxon>
        <taxon>Telluria group</taxon>
        <taxon>Pseudoduganella</taxon>
    </lineage>
</organism>
<reference evidence="4 5" key="1">
    <citation type="submission" date="2019-05" db="EMBL/GenBank/DDBJ databases">
        <title>Draft Genome Sequences of Six Type Strains of the Genus Massilia.</title>
        <authorList>
            <person name="Miess H."/>
            <person name="Frediansyhah A."/>
            <person name="Gross H."/>
        </authorList>
    </citation>
    <scope>NUCLEOTIDE SEQUENCE [LARGE SCALE GENOMIC DNA]</scope>
    <source>
        <strain evidence="4 5">DSMZ 26121</strain>
    </source>
</reference>
<evidence type="ECO:0000313" key="6">
    <source>
        <dbReference type="Proteomes" id="UP000584325"/>
    </source>
</evidence>
<protein>
    <submittedName>
        <fullName evidence="4">PEP-CTERM sorting domain-containing protein</fullName>
    </submittedName>
</protein>
<dbReference type="AlphaFoldDB" id="A0A4P8HSP8"/>
<gene>
    <name evidence="4" type="ORF">FCL38_22445</name>
    <name evidence="3" type="ORF">FHS02_006168</name>
</gene>
<evidence type="ECO:0000256" key="1">
    <source>
        <dbReference type="SAM" id="SignalP"/>
    </source>
</evidence>